<dbReference type="AlphaFoldDB" id="M1DR65"/>
<protein>
    <submittedName>
        <fullName evidence="2">Membrane protein</fullName>
    </submittedName>
</protein>
<feature type="compositionally biased region" description="Polar residues" evidence="1">
    <location>
        <begin position="43"/>
        <end position="71"/>
    </location>
</feature>
<evidence type="ECO:0000313" key="2">
    <source>
        <dbReference type="EnsemblPlants" id="PGSC0003DMT400093065"/>
    </source>
</evidence>
<organism evidence="2 3">
    <name type="scientific">Solanum tuberosum</name>
    <name type="common">Potato</name>
    <dbReference type="NCBI Taxonomy" id="4113"/>
    <lineage>
        <taxon>Eukaryota</taxon>
        <taxon>Viridiplantae</taxon>
        <taxon>Streptophyta</taxon>
        <taxon>Embryophyta</taxon>
        <taxon>Tracheophyta</taxon>
        <taxon>Spermatophyta</taxon>
        <taxon>Magnoliopsida</taxon>
        <taxon>eudicotyledons</taxon>
        <taxon>Gunneridae</taxon>
        <taxon>Pentapetalae</taxon>
        <taxon>asterids</taxon>
        <taxon>lamiids</taxon>
        <taxon>Solanales</taxon>
        <taxon>Solanaceae</taxon>
        <taxon>Solanoideae</taxon>
        <taxon>Solaneae</taxon>
        <taxon>Solanum</taxon>
    </lineage>
</organism>
<dbReference type="HOGENOM" id="CLU_1181908_0_0_1"/>
<reference evidence="2" key="2">
    <citation type="submission" date="2015-06" db="UniProtKB">
        <authorList>
            <consortium name="EnsemblPlants"/>
        </authorList>
    </citation>
    <scope>IDENTIFICATION</scope>
    <source>
        <strain evidence="2">DM1-3 516 R44</strain>
    </source>
</reference>
<reference evidence="3" key="1">
    <citation type="journal article" date="2011" name="Nature">
        <title>Genome sequence and analysis of the tuber crop potato.</title>
        <authorList>
            <consortium name="The Potato Genome Sequencing Consortium"/>
        </authorList>
    </citation>
    <scope>NUCLEOTIDE SEQUENCE [LARGE SCALE GENOMIC DNA]</scope>
    <source>
        <strain evidence="3">cv. DM1-3 516 R44</strain>
    </source>
</reference>
<feature type="region of interest" description="Disordered" evidence="1">
    <location>
        <begin position="209"/>
        <end position="235"/>
    </location>
</feature>
<dbReference type="PaxDb" id="4113-PGSC0003DMT400093065"/>
<dbReference type="InParanoid" id="M1DR65"/>
<name>M1DR65_SOLTU</name>
<proteinExistence type="predicted"/>
<accession>M1DR65</accession>
<feature type="compositionally biased region" description="Pro residues" evidence="1">
    <location>
        <begin position="78"/>
        <end position="111"/>
    </location>
</feature>
<keyword evidence="3" id="KW-1185">Reference proteome</keyword>
<evidence type="ECO:0000313" key="3">
    <source>
        <dbReference type="Proteomes" id="UP000011115"/>
    </source>
</evidence>
<feature type="compositionally biased region" description="Acidic residues" evidence="1">
    <location>
        <begin position="130"/>
        <end position="151"/>
    </location>
</feature>
<feature type="region of interest" description="Disordered" evidence="1">
    <location>
        <begin position="30"/>
        <end position="160"/>
    </location>
</feature>
<dbReference type="EnsemblPlants" id="PGSC0003DMT400093065">
    <property type="protein sequence ID" value="PGSC0003DMT400093065"/>
    <property type="gene ID" value="PGSC0003DMG400042636"/>
</dbReference>
<evidence type="ECO:0000256" key="1">
    <source>
        <dbReference type="SAM" id="MobiDB-lite"/>
    </source>
</evidence>
<sequence length="235" mass="25161">MINDGDTVEVYVFHGVSEANQAPLELEFVPNVSDSGVGEESFNETSNPNNQPPTSTFPSNPKTGPSETSSTRFEDPPTIVPPLSPSSTVPPPSPSTVPPPSPSSTVPPPSPSTVTPPSCVPSSDPIIDNDPIDDEVEDESGSEGYNNEDTEQPGLSSRRVINTGIRVTKRADVVTGDIGYTPVRRFKWKGKTTITSTNLERMRAEKVIQTRSAATATTNSQSQTSSSRKTHVPWK</sequence>
<feature type="compositionally biased region" description="Low complexity" evidence="1">
    <location>
        <begin position="112"/>
        <end position="129"/>
    </location>
</feature>
<dbReference type="Proteomes" id="UP000011115">
    <property type="component" value="Unassembled WGS sequence"/>
</dbReference>
<dbReference type="Gramene" id="PGSC0003DMT400093065">
    <property type="protein sequence ID" value="PGSC0003DMT400093065"/>
    <property type="gene ID" value="PGSC0003DMG400042636"/>
</dbReference>
<feature type="compositionally biased region" description="Low complexity" evidence="1">
    <location>
        <begin position="209"/>
        <end position="227"/>
    </location>
</feature>